<organism evidence="2 3">
    <name type="scientific">Brassica cretica</name>
    <name type="common">Mustard</name>
    <dbReference type="NCBI Taxonomy" id="69181"/>
    <lineage>
        <taxon>Eukaryota</taxon>
        <taxon>Viridiplantae</taxon>
        <taxon>Streptophyta</taxon>
        <taxon>Embryophyta</taxon>
        <taxon>Tracheophyta</taxon>
        <taxon>Spermatophyta</taxon>
        <taxon>Magnoliopsida</taxon>
        <taxon>eudicotyledons</taxon>
        <taxon>Gunneridae</taxon>
        <taxon>Pentapetalae</taxon>
        <taxon>rosids</taxon>
        <taxon>malvids</taxon>
        <taxon>Brassicales</taxon>
        <taxon>Brassicaceae</taxon>
        <taxon>Brassiceae</taxon>
        <taxon>Brassica</taxon>
    </lineage>
</organism>
<reference evidence="2" key="1">
    <citation type="submission" date="2019-12" db="EMBL/GenBank/DDBJ databases">
        <title>Genome sequencing and annotation of Brassica cretica.</title>
        <authorList>
            <person name="Studholme D.J."/>
            <person name="Sarris P."/>
        </authorList>
    </citation>
    <scope>NUCLEOTIDE SEQUENCE</scope>
    <source>
        <strain evidence="2">PFS-109/04</strain>
        <tissue evidence="2">Leaf</tissue>
    </source>
</reference>
<accession>A0A8S9PZF2</accession>
<dbReference type="EMBL" id="QGKX02001290">
    <property type="protein sequence ID" value="KAF3535749.1"/>
    <property type="molecule type" value="Genomic_DNA"/>
</dbReference>
<dbReference type="Proteomes" id="UP000712600">
    <property type="component" value="Unassembled WGS sequence"/>
</dbReference>
<sequence length="324" mass="37729">MQAWNVQSTNEYAPHRSTTTLVRRSIFDRYRPADVDRYFSPNIDRYMVATLILVRDKKGDPRDQEGHLRNAAEGRAEVEEDVNFIGGTGFQRKLDGSYWCRSTPDLEHRSTNFNQNRSTGFPEHRSITPTESTASCKAVRIVTHEEFAARHPHLPSPVYVKIDRHTMPTIDRQREIAIDRQPPAPIDRRAPLTYRVQMPKIDVARLNALRPQPKPSDNPQEDTSPHSDNAAEPMEVGKFPMGRTLRKRKGKVAKHLKREANEKEMESFQKGVFRILLEKPFEDAYFNHRLLMFFKRPEKLKRTLGECSVSQRKDEEEDYTEEEE</sequence>
<name>A0A8S9PZF2_BRACR</name>
<evidence type="ECO:0000313" key="2">
    <source>
        <dbReference type="EMBL" id="KAF3535749.1"/>
    </source>
</evidence>
<feature type="region of interest" description="Disordered" evidence="1">
    <location>
        <begin position="209"/>
        <end position="250"/>
    </location>
</feature>
<evidence type="ECO:0000256" key="1">
    <source>
        <dbReference type="SAM" id="MobiDB-lite"/>
    </source>
</evidence>
<protein>
    <submittedName>
        <fullName evidence="2">Uncharacterized protein</fullName>
    </submittedName>
</protein>
<dbReference type="AlphaFoldDB" id="A0A8S9PZF2"/>
<proteinExistence type="predicted"/>
<evidence type="ECO:0000313" key="3">
    <source>
        <dbReference type="Proteomes" id="UP000712600"/>
    </source>
</evidence>
<feature type="region of interest" description="Disordered" evidence="1">
    <location>
        <begin position="110"/>
        <end position="129"/>
    </location>
</feature>
<gene>
    <name evidence="2" type="ORF">F2Q69_00022035</name>
</gene>
<comment type="caution">
    <text evidence="2">The sequence shown here is derived from an EMBL/GenBank/DDBJ whole genome shotgun (WGS) entry which is preliminary data.</text>
</comment>